<evidence type="ECO:0000313" key="2">
    <source>
        <dbReference type="EMBL" id="KAK8479377.1"/>
    </source>
</evidence>
<keyword evidence="3" id="KW-1185">Reference proteome</keyword>
<dbReference type="EMBL" id="JBBPBN010001191">
    <property type="protein sequence ID" value="KAK8479377.1"/>
    <property type="molecule type" value="Genomic_DNA"/>
</dbReference>
<sequence length="120" mass="12631">MVVDRQPGTEPEGPHGLGLLSGSQMSLKPRIGSNRGEAIMVKGVGGGSVMMDEWLGCWVDVRWSLREMGVDDGAGSGQWGNGFGEACSGCGGKGSLRTGVAVLVVKGGRRWDYYSGKRWG</sequence>
<name>A0ABR1ZFZ5_9ROSI</name>
<organism evidence="2 3">
    <name type="scientific">Hibiscus sabdariffa</name>
    <name type="common">roselle</name>
    <dbReference type="NCBI Taxonomy" id="183260"/>
    <lineage>
        <taxon>Eukaryota</taxon>
        <taxon>Viridiplantae</taxon>
        <taxon>Streptophyta</taxon>
        <taxon>Embryophyta</taxon>
        <taxon>Tracheophyta</taxon>
        <taxon>Spermatophyta</taxon>
        <taxon>Magnoliopsida</taxon>
        <taxon>eudicotyledons</taxon>
        <taxon>Gunneridae</taxon>
        <taxon>Pentapetalae</taxon>
        <taxon>rosids</taxon>
        <taxon>malvids</taxon>
        <taxon>Malvales</taxon>
        <taxon>Malvaceae</taxon>
        <taxon>Malvoideae</taxon>
        <taxon>Hibiscus</taxon>
    </lineage>
</organism>
<dbReference type="Proteomes" id="UP001396334">
    <property type="component" value="Unassembled WGS sequence"/>
</dbReference>
<reference evidence="2 3" key="1">
    <citation type="journal article" date="2024" name="G3 (Bethesda)">
        <title>Genome assembly of Hibiscus sabdariffa L. provides insights into metabolisms of medicinal natural products.</title>
        <authorList>
            <person name="Kim T."/>
        </authorList>
    </citation>
    <scope>NUCLEOTIDE SEQUENCE [LARGE SCALE GENOMIC DNA]</scope>
    <source>
        <strain evidence="2">TK-2024</strain>
        <tissue evidence="2">Old leaves</tissue>
    </source>
</reference>
<protein>
    <submittedName>
        <fullName evidence="2">Uncharacterized protein</fullName>
    </submittedName>
</protein>
<accession>A0ABR1ZFZ5</accession>
<evidence type="ECO:0000313" key="3">
    <source>
        <dbReference type="Proteomes" id="UP001396334"/>
    </source>
</evidence>
<feature type="region of interest" description="Disordered" evidence="1">
    <location>
        <begin position="1"/>
        <end position="24"/>
    </location>
</feature>
<evidence type="ECO:0000256" key="1">
    <source>
        <dbReference type="SAM" id="MobiDB-lite"/>
    </source>
</evidence>
<comment type="caution">
    <text evidence="2">The sequence shown here is derived from an EMBL/GenBank/DDBJ whole genome shotgun (WGS) entry which is preliminary data.</text>
</comment>
<proteinExistence type="predicted"/>
<gene>
    <name evidence="2" type="ORF">V6N11_066327</name>
</gene>